<proteinExistence type="inferred from homology"/>
<dbReference type="Pfam" id="PF02463">
    <property type="entry name" value="SMC_N"/>
    <property type="match status" value="1"/>
</dbReference>
<dbReference type="GO" id="GO:0003697">
    <property type="term" value="F:single-stranded DNA binding"/>
    <property type="evidence" value="ECO:0007669"/>
    <property type="project" value="TreeGrafter"/>
</dbReference>
<protein>
    <recommendedName>
        <fullName evidence="2">Structural maintenance of chromosomes protein 5</fullName>
    </recommendedName>
</protein>
<dbReference type="Proteomes" id="UP000023758">
    <property type="component" value="Unassembled WGS sequence"/>
</dbReference>
<evidence type="ECO:0000256" key="2">
    <source>
        <dbReference type="ARBA" id="ARBA00018687"/>
    </source>
</evidence>
<dbReference type="Gene3D" id="3.40.50.300">
    <property type="entry name" value="P-loop containing nucleotide triphosphate hydrolases"/>
    <property type="match status" value="2"/>
</dbReference>
<feature type="domain" description="RecF/RecN/SMC N-terminal" evidence="6">
    <location>
        <begin position="120"/>
        <end position="1111"/>
    </location>
</feature>
<dbReference type="HOGENOM" id="CLU_004969_2_0_1"/>
<dbReference type="PANTHER" id="PTHR45916">
    <property type="entry name" value="STRUCTURAL MAINTENANCE OF CHROMOSOMES PROTEIN 5"/>
    <property type="match status" value="1"/>
</dbReference>
<feature type="compositionally biased region" description="Polar residues" evidence="5">
    <location>
        <begin position="87"/>
        <end position="105"/>
    </location>
</feature>
<name>A0A022VMD6_TRIRU</name>
<organism evidence="7">
    <name type="scientific">Trichophyton rubrum CBS 288.86</name>
    <dbReference type="NCBI Taxonomy" id="1215330"/>
    <lineage>
        <taxon>Eukaryota</taxon>
        <taxon>Fungi</taxon>
        <taxon>Dikarya</taxon>
        <taxon>Ascomycota</taxon>
        <taxon>Pezizomycotina</taxon>
        <taxon>Eurotiomycetes</taxon>
        <taxon>Eurotiomycetidae</taxon>
        <taxon>Onygenales</taxon>
        <taxon>Arthrodermataceae</taxon>
        <taxon>Trichophyton</taxon>
    </lineage>
</organism>
<evidence type="ECO:0000259" key="6">
    <source>
        <dbReference type="Pfam" id="PF02463"/>
    </source>
</evidence>
<evidence type="ECO:0000256" key="3">
    <source>
        <dbReference type="ARBA" id="ARBA00023054"/>
    </source>
</evidence>
<reference evidence="7" key="1">
    <citation type="submission" date="2014-02" db="EMBL/GenBank/DDBJ databases">
        <title>The Genome Sequence of Trichophyton rubrum (morphotype fischeri) CBS 288.86.</title>
        <authorList>
            <consortium name="The Broad Institute Genomics Platform"/>
            <person name="Cuomo C.A."/>
            <person name="White T.C."/>
            <person name="Graser Y."/>
            <person name="Martinez-Rossi N."/>
            <person name="Heitman J."/>
            <person name="Young S.K."/>
            <person name="Zeng Q."/>
            <person name="Gargeya S."/>
            <person name="Abouelleil A."/>
            <person name="Alvarado L."/>
            <person name="Chapman S.B."/>
            <person name="Gainer-Dewar J."/>
            <person name="Goldberg J."/>
            <person name="Griggs A."/>
            <person name="Gujja S."/>
            <person name="Hansen M."/>
            <person name="Howarth C."/>
            <person name="Imamovic A."/>
            <person name="Larimer J."/>
            <person name="Martinez D."/>
            <person name="Murphy C."/>
            <person name="Pearson M.D."/>
            <person name="Persinoti G."/>
            <person name="Poon T."/>
            <person name="Priest M."/>
            <person name="Roberts A.D."/>
            <person name="Saif S."/>
            <person name="Shea T.D."/>
            <person name="Sykes S.N."/>
            <person name="Wortman J."/>
            <person name="Nusbaum C."/>
            <person name="Birren B."/>
        </authorList>
    </citation>
    <scope>NUCLEOTIDE SEQUENCE [LARGE SCALE GENOMIC DNA]</scope>
    <source>
        <strain evidence="7">CBS 288.86</strain>
    </source>
</reference>
<dbReference type="GO" id="GO:0030915">
    <property type="term" value="C:Smc5-Smc6 complex"/>
    <property type="evidence" value="ECO:0007669"/>
    <property type="project" value="TreeGrafter"/>
</dbReference>
<evidence type="ECO:0000256" key="1">
    <source>
        <dbReference type="ARBA" id="ARBA00010171"/>
    </source>
</evidence>
<comment type="similarity">
    <text evidence="1">Belongs to the SMC family. SMC5 subfamily.</text>
</comment>
<dbReference type="InterPro" id="IPR003395">
    <property type="entry name" value="RecF/RecN/SMC_N"/>
</dbReference>
<dbReference type="AlphaFoldDB" id="A0A022VMD6"/>
<dbReference type="SUPFAM" id="SSF52540">
    <property type="entry name" value="P-loop containing nucleoside triphosphate hydrolases"/>
    <property type="match status" value="2"/>
</dbReference>
<evidence type="ECO:0000313" key="7">
    <source>
        <dbReference type="EMBL" id="EZF47477.1"/>
    </source>
</evidence>
<dbReference type="EMBL" id="KK207944">
    <property type="protein sequence ID" value="EZF47477.1"/>
    <property type="molecule type" value="Genomic_DNA"/>
</dbReference>
<keyword evidence="3 4" id="KW-0175">Coiled coil</keyword>
<evidence type="ECO:0000256" key="5">
    <source>
        <dbReference type="SAM" id="MobiDB-lite"/>
    </source>
</evidence>
<feature type="coiled-coil region" evidence="4">
    <location>
        <begin position="415"/>
        <end position="528"/>
    </location>
</feature>
<dbReference type="GO" id="GO:0005634">
    <property type="term" value="C:nucleus"/>
    <property type="evidence" value="ECO:0007669"/>
    <property type="project" value="TreeGrafter"/>
</dbReference>
<feature type="coiled-coil region" evidence="4">
    <location>
        <begin position="757"/>
        <end position="791"/>
    </location>
</feature>
<gene>
    <name evidence="7" type="ORF">H103_08756</name>
</gene>
<dbReference type="OrthoDB" id="10254973at2759"/>
<sequence>MPDTLAPPRRRQRAAESDSDDDEASSRERDGTPFSHASNGSKRVRLSTGRNGRESEASEESSSEEDDSDESCNDETLITKALRDTSENAASSSNGLHGGSRNQGMGNAAGKGLEHLPGSIVRVKLTNFVTYTSAECHPGPRLNMVIGPNGTGKSTFVCAICLGLGWGPSYLGRAKDVAEFVKHGADEATIEIELKARADMDQNPIICRTIKREGNKSTFSINGKPVRQNVVLSLAKSFSIQIDNLCQFLPQDKVSEFAALSPIDLLHSTQRAAAGPEMVKWHEGLKELRLGQKDILEESKGQREHLANLEKRQQMQREDVERMKQREEIKKRLKFLEMSRPLPRFNSCKKETSEVLEQKQRLLREQQELERKLEPALRAVNSKRAYYSKIEAVLKQKRVLSQKGEEAATAISEKLVKIDDKIKDLSNQIEAERNNGGRQVEECKRVQQSINRLQRQIEEEAVEFDSAAYSEKIRDCVRRIREVEEKAREIQARKSDTVRKVEIHKKKIANAEQRLIDLKSQSGQQEEKLKRLSDHSSKAWEWIKQNQDKFDKHVYGPPIVECSVKDPRYASAAESLLQRNDFIAFTTQSREDFRKLQRFLNQELGLHDISIKTCTVSLSSMSPPVTDEELCSLRFDGWAKDYLEGPEPVLAMLCSENRFHQTAVTLRDISDEEYRKLERGTITTWVAGKQAYQVIRRREYGPSATTTRVRQLWPARIWTDTLVDSSSTERDLMNCISEWKQELSEIIASGEEERSTLQRLKGERDAVSGEKDELEREKAEKQSALVNYKALPTKLAQQKEKLNVCHTRVEGIRDRVEALRDKQDELAVDKAAVALEYSAAVVSLAKTLEEVARVEILAIEAMSDVNTLEERNAEYTGELNEKTAAVEQVVRKLDELRDKLRTSKAEVRAVVSQMSSTPGLREVGEEVKDHTIEQLEADIDSEKARLELTHEGSGNVIQEFEQRQLRIDQLKEQLSSSEERLAAIEQSIKEIRSEWEPRLDAIVSKISDAFADNFARIGCAGQVSVDKNEGTGNDAGPGSDFDQWSIKIQVKFREHEELSILDSHRQSGGERAVSTIFYLMALQSLSASPFRVVDEINQGMDPRNERMVHERMVDIACGQADSGTTGGQYFLITPKLLGGLVYKPGMTVLCIFSGEFMPEDYTQLDFKRCVLRMKEVKAQQGLSEKARGKRAMVG</sequence>
<feature type="region of interest" description="Disordered" evidence="5">
    <location>
        <begin position="1"/>
        <end position="111"/>
    </location>
</feature>
<dbReference type="InterPro" id="IPR027417">
    <property type="entry name" value="P-loop_NTPase"/>
</dbReference>
<evidence type="ECO:0000256" key="4">
    <source>
        <dbReference type="SAM" id="Coils"/>
    </source>
</evidence>
<dbReference type="PANTHER" id="PTHR45916:SF1">
    <property type="entry name" value="STRUCTURAL MAINTENANCE OF CHROMOSOMES PROTEIN 5"/>
    <property type="match status" value="1"/>
</dbReference>
<dbReference type="GO" id="GO:0000724">
    <property type="term" value="P:double-strand break repair via homologous recombination"/>
    <property type="evidence" value="ECO:0007669"/>
    <property type="project" value="TreeGrafter"/>
</dbReference>
<accession>A0A022VMD6</accession>
<feature type="compositionally biased region" description="Acidic residues" evidence="5">
    <location>
        <begin position="57"/>
        <end position="73"/>
    </location>
</feature>
<feature type="coiled-coil region" evidence="4">
    <location>
        <begin position="306"/>
        <end position="379"/>
    </location>
</feature>
<feature type="coiled-coil region" evidence="4">
    <location>
        <begin position="865"/>
        <end position="994"/>
    </location>
</feature>